<feature type="compositionally biased region" description="Polar residues" evidence="1">
    <location>
        <begin position="99"/>
        <end position="109"/>
    </location>
</feature>
<reference evidence="2 3" key="1">
    <citation type="submission" date="2019-08" db="EMBL/GenBank/DDBJ databases">
        <title>Deep-cultivation of Planctomycetes and their phenomic and genomic characterization uncovers novel biology.</title>
        <authorList>
            <person name="Wiegand S."/>
            <person name="Jogler M."/>
            <person name="Boedeker C."/>
            <person name="Pinto D."/>
            <person name="Vollmers J."/>
            <person name="Rivas-Marin E."/>
            <person name="Kohn T."/>
            <person name="Peeters S.H."/>
            <person name="Heuer A."/>
            <person name="Rast P."/>
            <person name="Oberbeckmann S."/>
            <person name="Bunk B."/>
            <person name="Jeske O."/>
            <person name="Meyerdierks A."/>
            <person name="Storesund J.E."/>
            <person name="Kallscheuer N."/>
            <person name="Luecker S."/>
            <person name="Lage O.M."/>
            <person name="Pohl T."/>
            <person name="Merkel B.J."/>
            <person name="Hornburger P."/>
            <person name="Mueller R.-W."/>
            <person name="Bruemmer F."/>
            <person name="Labrenz M."/>
            <person name="Spormann A.M."/>
            <person name="Op den Camp H."/>
            <person name="Overmann J."/>
            <person name="Amann R."/>
            <person name="Jetten M.S.M."/>
            <person name="Mascher T."/>
            <person name="Medema M.H."/>
            <person name="Devos D.P."/>
            <person name="Kaster A.-K."/>
            <person name="Ovreas L."/>
            <person name="Rohde M."/>
            <person name="Galperin M.Y."/>
            <person name="Jogler C."/>
        </authorList>
    </citation>
    <scope>NUCLEOTIDE SEQUENCE [LARGE SCALE GENOMIC DNA]</scope>
    <source>
        <strain evidence="2 3">UC8</strain>
    </source>
</reference>
<proteinExistence type="predicted"/>
<organism evidence="2 3">
    <name type="scientific">Roseimaritima ulvae</name>
    <dbReference type="NCBI Taxonomy" id="980254"/>
    <lineage>
        <taxon>Bacteria</taxon>
        <taxon>Pseudomonadati</taxon>
        <taxon>Planctomycetota</taxon>
        <taxon>Planctomycetia</taxon>
        <taxon>Pirellulales</taxon>
        <taxon>Pirellulaceae</taxon>
        <taxon>Roseimaritima</taxon>
    </lineage>
</organism>
<feature type="compositionally biased region" description="Basic and acidic residues" evidence="1">
    <location>
        <begin position="179"/>
        <end position="194"/>
    </location>
</feature>
<protein>
    <submittedName>
        <fullName evidence="2">Uncharacterized protein</fullName>
    </submittedName>
</protein>
<evidence type="ECO:0000256" key="1">
    <source>
        <dbReference type="SAM" id="MobiDB-lite"/>
    </source>
</evidence>
<dbReference type="AlphaFoldDB" id="A0A5B9QZ73"/>
<evidence type="ECO:0000313" key="2">
    <source>
        <dbReference type="EMBL" id="QEG42715.1"/>
    </source>
</evidence>
<dbReference type="EMBL" id="CP042914">
    <property type="protein sequence ID" value="QEG42715.1"/>
    <property type="molecule type" value="Genomic_DNA"/>
</dbReference>
<evidence type="ECO:0000313" key="3">
    <source>
        <dbReference type="Proteomes" id="UP000325286"/>
    </source>
</evidence>
<accession>A0A5B9QZ73</accession>
<feature type="compositionally biased region" description="Low complexity" evidence="1">
    <location>
        <begin position="198"/>
        <end position="208"/>
    </location>
</feature>
<feature type="compositionally biased region" description="Basic and acidic residues" evidence="1">
    <location>
        <begin position="136"/>
        <end position="146"/>
    </location>
</feature>
<feature type="region of interest" description="Disordered" evidence="1">
    <location>
        <begin position="86"/>
        <end position="115"/>
    </location>
</feature>
<dbReference type="Proteomes" id="UP000325286">
    <property type="component" value="Chromosome"/>
</dbReference>
<sequence>MEQIASHRDNHRVFPASACSDAARGRWAEKLRARRTQPENDRATFSCPQYSCPQHNSSDGDNHRVFPASACSDAARGRWAEKLRARRTQPENDRAAFSCPQSSCPNHNSSDGDTHRAFLTPACSDAARGRWAEKLRARRTQPENDRATFSCPQYSCPQHNSSDGDSHRAFPDPGMLGRGAREVGRKTEGKENPTGKRSSSLFLSSIFLPKSQQQRRGQSPRISGPRHARTRRAGGGQKN</sequence>
<gene>
    <name evidence="2" type="ORF">UC8_47570</name>
</gene>
<feature type="compositionally biased region" description="Polar residues" evidence="1">
    <location>
        <begin position="210"/>
        <end position="221"/>
    </location>
</feature>
<feature type="region of interest" description="Disordered" evidence="1">
    <location>
        <begin position="136"/>
        <end position="239"/>
    </location>
</feature>
<feature type="compositionally biased region" description="Polar residues" evidence="1">
    <location>
        <begin position="150"/>
        <end position="161"/>
    </location>
</feature>
<keyword evidence="3" id="KW-1185">Reference proteome</keyword>
<dbReference type="KEGG" id="rul:UC8_47570"/>
<name>A0A5B9QZ73_9BACT</name>